<accession>A0A448WSI7</accession>
<name>A0A448WSI7_9PLAT</name>
<sequence length="246" mass="27474">MGRLVRDGVVDPHCFYVYLRVWHSYDRINYTATGALLFPEPQELPQPLRDLRPAVSLRYRQSGPSWRLASDLLPVSFGNEPLAPPMLKQYSSNLQHLPQLHPANKKESFTNLMSSSSASILPANLDDSIWSSTGTKSNPFRPINRIRQIQRLSRRSRTIGPVRRDSWPHAEATEEDLAGHFASRRIGEASVSSAGRGLSGQPNWPPRIAAIAPARPIEFVQNSYLVAGANSDQGRLYVVKVKSLLI</sequence>
<dbReference type="AlphaFoldDB" id="A0A448WSI7"/>
<dbReference type="OrthoDB" id="10658209at2759"/>
<dbReference type="EMBL" id="CAAALY010040480">
    <property type="protein sequence ID" value="VEL19174.1"/>
    <property type="molecule type" value="Genomic_DNA"/>
</dbReference>
<evidence type="ECO:0000313" key="2">
    <source>
        <dbReference type="Proteomes" id="UP000784294"/>
    </source>
</evidence>
<comment type="caution">
    <text evidence="1">The sequence shown here is derived from an EMBL/GenBank/DDBJ whole genome shotgun (WGS) entry which is preliminary data.</text>
</comment>
<proteinExistence type="predicted"/>
<gene>
    <name evidence="1" type="ORF">PXEA_LOCUS12614</name>
</gene>
<reference evidence="1" key="1">
    <citation type="submission" date="2018-11" db="EMBL/GenBank/DDBJ databases">
        <authorList>
            <consortium name="Pathogen Informatics"/>
        </authorList>
    </citation>
    <scope>NUCLEOTIDE SEQUENCE</scope>
</reference>
<keyword evidence="2" id="KW-1185">Reference proteome</keyword>
<protein>
    <submittedName>
        <fullName evidence="1">Uncharacterized protein</fullName>
    </submittedName>
</protein>
<evidence type="ECO:0000313" key="1">
    <source>
        <dbReference type="EMBL" id="VEL19174.1"/>
    </source>
</evidence>
<dbReference type="Proteomes" id="UP000784294">
    <property type="component" value="Unassembled WGS sequence"/>
</dbReference>
<organism evidence="1 2">
    <name type="scientific">Protopolystoma xenopodis</name>
    <dbReference type="NCBI Taxonomy" id="117903"/>
    <lineage>
        <taxon>Eukaryota</taxon>
        <taxon>Metazoa</taxon>
        <taxon>Spiralia</taxon>
        <taxon>Lophotrochozoa</taxon>
        <taxon>Platyhelminthes</taxon>
        <taxon>Monogenea</taxon>
        <taxon>Polyopisthocotylea</taxon>
        <taxon>Polystomatidea</taxon>
        <taxon>Polystomatidae</taxon>
        <taxon>Protopolystoma</taxon>
    </lineage>
</organism>